<dbReference type="EMBL" id="BMOD01000003">
    <property type="protein sequence ID" value="GGJ28688.1"/>
    <property type="molecule type" value="Genomic_DNA"/>
</dbReference>
<keyword evidence="2" id="KW-1185">Reference proteome</keyword>
<proteinExistence type="predicted"/>
<accession>A0ABQ2CZB1</accession>
<name>A0ABQ2CZB1_9DEIO</name>
<comment type="caution">
    <text evidence="1">The sequence shown here is derived from an EMBL/GenBank/DDBJ whole genome shotgun (WGS) entry which is preliminary data.</text>
</comment>
<organism evidence="1 2">
    <name type="scientific">Deinococcus roseus</name>
    <dbReference type="NCBI Taxonomy" id="392414"/>
    <lineage>
        <taxon>Bacteria</taxon>
        <taxon>Thermotogati</taxon>
        <taxon>Deinococcota</taxon>
        <taxon>Deinococci</taxon>
        <taxon>Deinococcales</taxon>
        <taxon>Deinococcaceae</taxon>
        <taxon>Deinococcus</taxon>
    </lineage>
</organism>
<reference evidence="2" key="1">
    <citation type="journal article" date="2019" name="Int. J. Syst. Evol. Microbiol.">
        <title>The Global Catalogue of Microorganisms (GCM) 10K type strain sequencing project: providing services to taxonomists for standard genome sequencing and annotation.</title>
        <authorList>
            <consortium name="The Broad Institute Genomics Platform"/>
            <consortium name="The Broad Institute Genome Sequencing Center for Infectious Disease"/>
            <person name="Wu L."/>
            <person name="Ma J."/>
        </authorList>
    </citation>
    <scope>NUCLEOTIDE SEQUENCE [LARGE SCALE GENOMIC DNA]</scope>
    <source>
        <strain evidence="2">JCM 14370</strain>
    </source>
</reference>
<protein>
    <submittedName>
        <fullName evidence="1">Uncharacterized protein</fullName>
    </submittedName>
</protein>
<gene>
    <name evidence="1" type="ORF">GCM10008938_13450</name>
</gene>
<evidence type="ECO:0000313" key="1">
    <source>
        <dbReference type="EMBL" id="GGJ28688.1"/>
    </source>
</evidence>
<evidence type="ECO:0000313" key="2">
    <source>
        <dbReference type="Proteomes" id="UP000632222"/>
    </source>
</evidence>
<sequence>MLETFNPRNWRQLVEQDYQSRLQFFDSRGVVFQWLDVLDEVVYSEGPLTAGQRLASRFPPHTFRAVLKAGIGTEMEVFPLGPYSAIHMLLDQVADLLTLAGLRVPELPYD</sequence>
<dbReference type="Proteomes" id="UP000632222">
    <property type="component" value="Unassembled WGS sequence"/>
</dbReference>
<dbReference type="RefSeq" id="WP_189001656.1">
    <property type="nucleotide sequence ID" value="NZ_BMOD01000003.1"/>
</dbReference>